<comment type="caution">
    <text evidence="11">The sequence shown here is derived from an EMBL/GenBank/DDBJ whole genome shotgun (WGS) entry which is preliminary data.</text>
</comment>
<evidence type="ECO:0000313" key="12">
    <source>
        <dbReference type="Proteomes" id="UP001432322"/>
    </source>
</evidence>
<dbReference type="Gene3D" id="1.20.1080.10">
    <property type="entry name" value="Glycerol uptake facilitator protein"/>
    <property type="match status" value="1"/>
</dbReference>
<feature type="region of interest" description="Disordered" evidence="9">
    <location>
        <begin position="1"/>
        <end position="43"/>
    </location>
</feature>
<feature type="non-terminal residue" evidence="11">
    <location>
        <position position="1"/>
    </location>
</feature>
<feature type="compositionally biased region" description="Polar residues" evidence="9">
    <location>
        <begin position="18"/>
        <end position="29"/>
    </location>
</feature>
<evidence type="ECO:0000256" key="8">
    <source>
        <dbReference type="RuleBase" id="RU000477"/>
    </source>
</evidence>
<keyword evidence="6 10" id="KW-1133">Transmembrane helix</keyword>
<protein>
    <recommendedName>
        <fullName evidence="13">Aquaporin</fullName>
    </recommendedName>
</protein>
<dbReference type="InterPro" id="IPR023271">
    <property type="entry name" value="Aquaporin-like"/>
</dbReference>
<dbReference type="PANTHER" id="PTHR45665">
    <property type="entry name" value="AQUAPORIN-8"/>
    <property type="match status" value="1"/>
</dbReference>
<dbReference type="InterPro" id="IPR034294">
    <property type="entry name" value="Aquaporin_transptr"/>
</dbReference>
<keyword evidence="4 8" id="KW-0812">Transmembrane</keyword>
<dbReference type="GO" id="GO:0005737">
    <property type="term" value="C:cytoplasm"/>
    <property type="evidence" value="ECO:0007669"/>
    <property type="project" value="UniProtKB-ARBA"/>
</dbReference>
<dbReference type="FunFam" id="1.20.1080.10:FF:000019">
    <property type="entry name" value="AQuaPorin or aquaglyceroporin related"/>
    <property type="match status" value="1"/>
</dbReference>
<evidence type="ECO:0000313" key="11">
    <source>
        <dbReference type="EMBL" id="GMT11091.1"/>
    </source>
</evidence>
<keyword evidence="12" id="KW-1185">Reference proteome</keyword>
<keyword evidence="7 10" id="KW-0472">Membrane</keyword>
<dbReference type="Proteomes" id="UP001432322">
    <property type="component" value="Unassembled WGS sequence"/>
</dbReference>
<dbReference type="Pfam" id="PF00230">
    <property type="entry name" value="MIP"/>
    <property type="match status" value="1"/>
</dbReference>
<feature type="transmembrane region" description="Helical" evidence="10">
    <location>
        <begin position="49"/>
        <end position="70"/>
    </location>
</feature>
<evidence type="ECO:0000256" key="10">
    <source>
        <dbReference type="SAM" id="Phobius"/>
    </source>
</evidence>
<dbReference type="GO" id="GO:0015250">
    <property type="term" value="F:water channel activity"/>
    <property type="evidence" value="ECO:0007669"/>
    <property type="project" value="TreeGrafter"/>
</dbReference>
<dbReference type="PROSITE" id="PS00221">
    <property type="entry name" value="MIP"/>
    <property type="match status" value="1"/>
</dbReference>
<proteinExistence type="inferred from homology"/>
<sequence>RSHSVIPRKAPAHLLDPTNPSNPVNTVSHHTSRMADHPHHHQTDKGGTITFSLITKCIAEFVGTTLFVFAGTSQWAGIHENIVVPALSHGLAIFILITSLGHISGGHFNPAVTLAVFLCGKMHAITAVSYALCQLGGGLLGALLTRGILTTEDYIGIKGGSPYLEIGYSWHNGLLAEILTTFFLVHTVLLTAIDDNKWHAALSIGLTVTVDILSIGHITGAAMNPARAFGPCILWQILDHEGHGVNGFWENHFMYWLGPVVGAFLAAALYRVCYSRESRLLQ</sequence>
<comment type="subcellular location">
    <subcellularLocation>
        <location evidence="1">Endomembrane system</location>
        <topology evidence="1">Multi-pass membrane protein</topology>
    </subcellularLocation>
</comment>
<dbReference type="AlphaFoldDB" id="A0AAV5UX46"/>
<accession>A0AAV5UX46</accession>
<evidence type="ECO:0000256" key="5">
    <source>
        <dbReference type="ARBA" id="ARBA00022737"/>
    </source>
</evidence>
<dbReference type="InterPro" id="IPR000425">
    <property type="entry name" value="MIP"/>
</dbReference>
<organism evidence="11 12">
    <name type="scientific">Pristionchus fissidentatus</name>
    <dbReference type="NCBI Taxonomy" id="1538716"/>
    <lineage>
        <taxon>Eukaryota</taxon>
        <taxon>Metazoa</taxon>
        <taxon>Ecdysozoa</taxon>
        <taxon>Nematoda</taxon>
        <taxon>Chromadorea</taxon>
        <taxon>Rhabditida</taxon>
        <taxon>Rhabditina</taxon>
        <taxon>Diplogasteromorpha</taxon>
        <taxon>Diplogasteroidea</taxon>
        <taxon>Neodiplogasteridae</taxon>
        <taxon>Pristionchus</taxon>
    </lineage>
</organism>
<feature type="transmembrane region" description="Helical" evidence="10">
    <location>
        <begin position="200"/>
        <end position="219"/>
    </location>
</feature>
<evidence type="ECO:0000256" key="2">
    <source>
        <dbReference type="ARBA" id="ARBA00006175"/>
    </source>
</evidence>
<keyword evidence="5" id="KW-0677">Repeat</keyword>
<dbReference type="GO" id="GO:0005886">
    <property type="term" value="C:plasma membrane"/>
    <property type="evidence" value="ECO:0007669"/>
    <property type="project" value="TreeGrafter"/>
</dbReference>
<evidence type="ECO:0000256" key="9">
    <source>
        <dbReference type="SAM" id="MobiDB-lite"/>
    </source>
</evidence>
<feature type="transmembrane region" description="Helical" evidence="10">
    <location>
        <begin position="169"/>
        <end position="193"/>
    </location>
</feature>
<feature type="compositionally biased region" description="Basic and acidic residues" evidence="9">
    <location>
        <begin position="33"/>
        <end position="43"/>
    </location>
</feature>
<dbReference type="SUPFAM" id="SSF81338">
    <property type="entry name" value="Aquaporin-like"/>
    <property type="match status" value="1"/>
</dbReference>
<dbReference type="GO" id="GO:0019755">
    <property type="term" value="P:one-carbon compound transport"/>
    <property type="evidence" value="ECO:0007669"/>
    <property type="project" value="UniProtKB-ARBA"/>
</dbReference>
<evidence type="ECO:0000256" key="3">
    <source>
        <dbReference type="ARBA" id="ARBA00022448"/>
    </source>
</evidence>
<name>A0AAV5UX46_9BILA</name>
<comment type="similarity">
    <text evidence="2 8">Belongs to the MIP/aquaporin (TC 1.A.8) family.</text>
</comment>
<dbReference type="GO" id="GO:0012505">
    <property type="term" value="C:endomembrane system"/>
    <property type="evidence" value="ECO:0007669"/>
    <property type="project" value="UniProtKB-SubCell"/>
</dbReference>
<dbReference type="PANTHER" id="PTHR45665:SF9">
    <property type="entry name" value="AQUAPORIN-8"/>
    <property type="match status" value="1"/>
</dbReference>
<feature type="transmembrane region" description="Helical" evidence="10">
    <location>
        <begin position="82"/>
        <end position="103"/>
    </location>
</feature>
<evidence type="ECO:0000256" key="7">
    <source>
        <dbReference type="ARBA" id="ARBA00023136"/>
    </source>
</evidence>
<dbReference type="EMBL" id="BTSY01000001">
    <property type="protein sequence ID" value="GMT11091.1"/>
    <property type="molecule type" value="Genomic_DNA"/>
</dbReference>
<gene>
    <name evidence="11" type="ORF">PFISCL1PPCAC_2388</name>
</gene>
<feature type="transmembrane region" description="Helical" evidence="10">
    <location>
        <begin position="253"/>
        <end position="273"/>
    </location>
</feature>
<reference evidence="11" key="1">
    <citation type="submission" date="2023-10" db="EMBL/GenBank/DDBJ databases">
        <title>Genome assembly of Pristionchus species.</title>
        <authorList>
            <person name="Yoshida K."/>
            <person name="Sommer R.J."/>
        </authorList>
    </citation>
    <scope>NUCLEOTIDE SEQUENCE</scope>
    <source>
        <strain evidence="11">RS5133</strain>
    </source>
</reference>
<evidence type="ECO:0000256" key="6">
    <source>
        <dbReference type="ARBA" id="ARBA00022989"/>
    </source>
</evidence>
<evidence type="ECO:0000256" key="4">
    <source>
        <dbReference type="ARBA" id="ARBA00022692"/>
    </source>
</evidence>
<feature type="transmembrane region" description="Helical" evidence="10">
    <location>
        <begin position="124"/>
        <end position="149"/>
    </location>
</feature>
<evidence type="ECO:0000256" key="1">
    <source>
        <dbReference type="ARBA" id="ARBA00004127"/>
    </source>
</evidence>
<evidence type="ECO:0008006" key="13">
    <source>
        <dbReference type="Google" id="ProtNLM"/>
    </source>
</evidence>
<dbReference type="PRINTS" id="PR00783">
    <property type="entry name" value="MINTRINSICP"/>
</dbReference>
<keyword evidence="3 8" id="KW-0813">Transport</keyword>
<dbReference type="InterPro" id="IPR022357">
    <property type="entry name" value="MIP_CS"/>
</dbReference>